<protein>
    <submittedName>
        <fullName evidence="3">Uncharacterized protein</fullName>
    </submittedName>
</protein>
<name>A0A6A5W3P1_9PLEO</name>
<evidence type="ECO:0000256" key="1">
    <source>
        <dbReference type="SAM" id="Coils"/>
    </source>
</evidence>
<evidence type="ECO:0000313" key="4">
    <source>
        <dbReference type="Proteomes" id="UP000799779"/>
    </source>
</evidence>
<keyword evidence="4" id="KW-1185">Reference proteome</keyword>
<organism evidence="3 4">
    <name type="scientific">Amniculicola lignicola CBS 123094</name>
    <dbReference type="NCBI Taxonomy" id="1392246"/>
    <lineage>
        <taxon>Eukaryota</taxon>
        <taxon>Fungi</taxon>
        <taxon>Dikarya</taxon>
        <taxon>Ascomycota</taxon>
        <taxon>Pezizomycotina</taxon>
        <taxon>Dothideomycetes</taxon>
        <taxon>Pleosporomycetidae</taxon>
        <taxon>Pleosporales</taxon>
        <taxon>Amniculicolaceae</taxon>
        <taxon>Amniculicola</taxon>
    </lineage>
</organism>
<feature type="region of interest" description="Disordered" evidence="2">
    <location>
        <begin position="78"/>
        <end position="101"/>
    </location>
</feature>
<evidence type="ECO:0000256" key="2">
    <source>
        <dbReference type="SAM" id="MobiDB-lite"/>
    </source>
</evidence>
<feature type="coiled-coil region" evidence="1">
    <location>
        <begin position="127"/>
        <end position="164"/>
    </location>
</feature>
<dbReference type="OrthoDB" id="3926908at2759"/>
<proteinExistence type="predicted"/>
<gene>
    <name evidence="3" type="ORF">P154DRAFT_311598</name>
</gene>
<reference evidence="3" key="1">
    <citation type="journal article" date="2020" name="Stud. Mycol.">
        <title>101 Dothideomycetes genomes: a test case for predicting lifestyles and emergence of pathogens.</title>
        <authorList>
            <person name="Haridas S."/>
            <person name="Albert R."/>
            <person name="Binder M."/>
            <person name="Bloem J."/>
            <person name="Labutti K."/>
            <person name="Salamov A."/>
            <person name="Andreopoulos B."/>
            <person name="Baker S."/>
            <person name="Barry K."/>
            <person name="Bills G."/>
            <person name="Bluhm B."/>
            <person name="Cannon C."/>
            <person name="Castanera R."/>
            <person name="Culley D."/>
            <person name="Daum C."/>
            <person name="Ezra D."/>
            <person name="Gonzalez J."/>
            <person name="Henrissat B."/>
            <person name="Kuo A."/>
            <person name="Liang C."/>
            <person name="Lipzen A."/>
            <person name="Lutzoni F."/>
            <person name="Magnuson J."/>
            <person name="Mondo S."/>
            <person name="Nolan M."/>
            <person name="Ohm R."/>
            <person name="Pangilinan J."/>
            <person name="Park H.-J."/>
            <person name="Ramirez L."/>
            <person name="Alfaro M."/>
            <person name="Sun H."/>
            <person name="Tritt A."/>
            <person name="Yoshinaga Y."/>
            <person name="Zwiers L.-H."/>
            <person name="Turgeon B."/>
            <person name="Goodwin S."/>
            <person name="Spatafora J."/>
            <person name="Crous P."/>
            <person name="Grigoriev I."/>
        </authorList>
    </citation>
    <scope>NUCLEOTIDE SEQUENCE</scope>
    <source>
        <strain evidence="3">CBS 123094</strain>
    </source>
</reference>
<evidence type="ECO:0000313" key="3">
    <source>
        <dbReference type="EMBL" id="KAF1996532.1"/>
    </source>
</evidence>
<feature type="region of interest" description="Disordered" evidence="2">
    <location>
        <begin position="40"/>
        <end position="63"/>
    </location>
</feature>
<dbReference type="Proteomes" id="UP000799779">
    <property type="component" value="Unassembled WGS sequence"/>
</dbReference>
<feature type="region of interest" description="Disordered" evidence="2">
    <location>
        <begin position="1"/>
        <end position="28"/>
    </location>
</feature>
<dbReference type="EMBL" id="ML977624">
    <property type="protein sequence ID" value="KAF1996532.1"/>
    <property type="molecule type" value="Genomic_DNA"/>
</dbReference>
<sequence>MSQAPLTPGEELDPEPASPSIDYSPATVPYDEAFENQLMHAILHPSSHPPRTPSSEHPQIAPACLPVPLNSHIRTHPSPIPGVLLTHPNGYHTGGPGPSPSTVRDYADEFIKRHGIEDAEHLQKVVEEEIRKRMEEVKERMREREEAVRKNEEVNKSLLEKEMQRGVEVRIHEKIRKAKEERRG</sequence>
<keyword evidence="1" id="KW-0175">Coiled coil</keyword>
<accession>A0A6A5W3P1</accession>
<dbReference type="AlphaFoldDB" id="A0A6A5W3P1"/>